<comment type="caution">
    <text evidence="1">The sequence shown here is derived from an EMBL/GenBank/DDBJ whole genome shotgun (WGS) entry which is preliminary data.</text>
</comment>
<evidence type="ECO:0000313" key="1">
    <source>
        <dbReference type="EMBL" id="GKT28019.1"/>
    </source>
</evidence>
<name>A0ABQ5K611_9EUKA</name>
<keyword evidence="2" id="KW-1185">Reference proteome</keyword>
<accession>A0ABQ5K611</accession>
<organism evidence="1 2">
    <name type="scientific">Aduncisulcus paluster</name>
    <dbReference type="NCBI Taxonomy" id="2918883"/>
    <lineage>
        <taxon>Eukaryota</taxon>
        <taxon>Metamonada</taxon>
        <taxon>Carpediemonas-like organisms</taxon>
        <taxon>Aduncisulcus</taxon>
    </lineage>
</organism>
<protein>
    <submittedName>
        <fullName evidence="1">Uncharacterized protein</fullName>
    </submittedName>
</protein>
<sequence length="880" mass="101663">MPHLTRLYLGAPSPGLDRNIFSPITRKELQKKVKGHSNLSVREVSIYPSDILCQYIEIILGLFPNATSITIDGPPLGIGIHLLDKIRRKTQRSIDNSPYSVFNSAFVSSSHSAQTDDSSSILSFSILRSPALNWKKLCYDIPVFFSSIRHFCFCNSQLTLESFEFGAKALSSIQIKSLDISKNNMKITFNPDQPLFSEEGDSCISSAKKIEERFLNALSYFSHLRELNISHTIVPCFVNTEDLSLPHVLPRLCKLIVDTSPILFTDFTGFKQSKIHDNLLEKHLESRSLLGLKSLETITFKCFSMCEEKYNSFNFDCWPLLRFIPCWIKRKSVYFEAYSPPNSLVPPKYDQFVDILLHFLPRTAHLLSPSADRVSYFISNAFSDKTCFNSVLLEVIKLMNPLFDVTHVTPDVYQNIKFFGLENTFGLNASLKPFVSLLPLETPSTLITPDRQLGIHFSLETYRGYPSHQLFHIETVLNKSKPDDIIIDDNSMLTLEYRKFIISYAASKLPFKFLYFRICQKYEDSKHFGKSYASKMARLVSYFPSQFMSFQFCPILLTSFVYTSHFFPQRNEQITHYSDRDSFRSRIMYSDSPFNLMGSQFNYLDFIPICDWIFEEHSPFHETYSFPIPFHTSSIEGDILIDHGDRTSLSIVPYTIQIEFVFKKALDMDMDIHDRKVVENPKNPKKYVDTNFLVQKNFRGHVWKYFVPPEFEKLLISKVIITASIDFKLDELTATGFPFNPDPIFLKPFLQPKYTHQILNIPVDIETKLKRLAQQSSDTTSPRFPHLNFNKLLHYCESQHSKFHRGIPTIQTSDDVSIGPHDIPPTFIQNIDVCNISIEYEDRIEGLYSFYYLFELSGGFVDILFNPTNQFPGKRNHMKP</sequence>
<dbReference type="Proteomes" id="UP001057375">
    <property type="component" value="Unassembled WGS sequence"/>
</dbReference>
<proteinExistence type="predicted"/>
<dbReference type="EMBL" id="BQXS01000121">
    <property type="protein sequence ID" value="GKT28019.1"/>
    <property type="molecule type" value="Genomic_DNA"/>
</dbReference>
<gene>
    <name evidence="1" type="ORF">ADUPG1_000361</name>
</gene>
<evidence type="ECO:0000313" key="2">
    <source>
        <dbReference type="Proteomes" id="UP001057375"/>
    </source>
</evidence>
<reference evidence="1" key="1">
    <citation type="submission" date="2022-03" db="EMBL/GenBank/DDBJ databases">
        <title>Draft genome sequence of Aduncisulcus paluster, a free-living microaerophilic Fornicata.</title>
        <authorList>
            <person name="Yuyama I."/>
            <person name="Kume K."/>
            <person name="Tamura T."/>
            <person name="Inagaki Y."/>
            <person name="Hashimoto T."/>
        </authorList>
    </citation>
    <scope>NUCLEOTIDE SEQUENCE</scope>
    <source>
        <strain evidence="1">NY0171</strain>
    </source>
</reference>